<evidence type="ECO:0008006" key="15">
    <source>
        <dbReference type="Google" id="ProtNLM"/>
    </source>
</evidence>
<keyword evidence="5 12" id="KW-0812">Transmembrane</keyword>
<dbReference type="GO" id="GO:0000026">
    <property type="term" value="F:alpha-1,2-mannosyltransferase activity"/>
    <property type="evidence" value="ECO:0007669"/>
    <property type="project" value="TreeGrafter"/>
</dbReference>
<evidence type="ECO:0000256" key="7">
    <source>
        <dbReference type="ARBA" id="ARBA00022989"/>
    </source>
</evidence>
<evidence type="ECO:0000256" key="8">
    <source>
        <dbReference type="ARBA" id="ARBA00023034"/>
    </source>
</evidence>
<keyword evidence="7 12" id="KW-1133">Transmembrane helix</keyword>
<evidence type="ECO:0000256" key="1">
    <source>
        <dbReference type="ARBA" id="ARBA00004323"/>
    </source>
</evidence>
<dbReference type="AlphaFoldDB" id="W6MIF1"/>
<dbReference type="PANTHER" id="PTHR31646">
    <property type="entry name" value="ALPHA-1,2-MANNOSYLTRANSFERASE MNN2"/>
    <property type="match status" value="1"/>
</dbReference>
<keyword evidence="14" id="KW-1185">Reference proteome</keyword>
<accession>W6MIF1</accession>
<comment type="subcellular location">
    <subcellularLocation>
        <location evidence="1">Golgi apparatus membrane</location>
        <topology evidence="1">Single-pass type II membrane protein</topology>
    </subcellularLocation>
</comment>
<evidence type="ECO:0000256" key="2">
    <source>
        <dbReference type="ARBA" id="ARBA00004922"/>
    </source>
</evidence>
<dbReference type="PANTHER" id="PTHR31646:SF1">
    <property type="entry name" value="ALPHA-1,2-MANNOSYLTRANSFERASE MNN2"/>
    <property type="match status" value="1"/>
</dbReference>
<dbReference type="GeneID" id="34517533"/>
<comment type="pathway">
    <text evidence="2">Protein modification; protein glycosylation.</text>
</comment>
<gene>
    <name evidence="13" type="ORF">KUCA_T00000087001</name>
</gene>
<dbReference type="GO" id="GO:0046354">
    <property type="term" value="P:mannan biosynthetic process"/>
    <property type="evidence" value="ECO:0007669"/>
    <property type="project" value="UniProtKB-ARBA"/>
</dbReference>
<keyword evidence="6" id="KW-0735">Signal-anchor</keyword>
<feature type="region of interest" description="Disordered" evidence="11">
    <location>
        <begin position="701"/>
        <end position="724"/>
    </location>
</feature>
<evidence type="ECO:0000256" key="3">
    <source>
        <dbReference type="ARBA" id="ARBA00009105"/>
    </source>
</evidence>
<reference evidence="13" key="1">
    <citation type="submission" date="2013-12" db="EMBL/GenBank/DDBJ databases">
        <authorList>
            <person name="Genoscope - CEA"/>
        </authorList>
    </citation>
    <scope>NUCLEOTIDE SEQUENCE</scope>
    <source>
        <strain evidence="13">CBS 1993</strain>
    </source>
</reference>
<feature type="transmembrane region" description="Helical" evidence="12">
    <location>
        <begin position="21"/>
        <end position="39"/>
    </location>
</feature>
<protein>
    <recommendedName>
        <fullName evidence="15">Glycosyltransferase family 71 protein</fullName>
    </recommendedName>
</protein>
<evidence type="ECO:0000256" key="6">
    <source>
        <dbReference type="ARBA" id="ARBA00022968"/>
    </source>
</evidence>
<evidence type="ECO:0000256" key="4">
    <source>
        <dbReference type="ARBA" id="ARBA00022679"/>
    </source>
</evidence>
<proteinExistence type="inferred from homology"/>
<evidence type="ECO:0000256" key="11">
    <source>
        <dbReference type="SAM" id="MobiDB-lite"/>
    </source>
</evidence>
<feature type="compositionally biased region" description="Low complexity" evidence="11">
    <location>
        <begin position="710"/>
        <end position="724"/>
    </location>
</feature>
<evidence type="ECO:0000256" key="9">
    <source>
        <dbReference type="ARBA" id="ARBA00023136"/>
    </source>
</evidence>
<reference evidence="13" key="2">
    <citation type="submission" date="2014-02" db="EMBL/GenBank/DDBJ databases">
        <title>Complete DNA sequence of /Kuraishia capsulata/ illustrates novel genomic features among budding yeasts (/Saccharomycotina/).</title>
        <authorList>
            <person name="Morales L."/>
            <person name="Noel B."/>
            <person name="Porcel B."/>
            <person name="Marcet-Houben M."/>
            <person name="Hullo M-F."/>
            <person name="Sacerdot C."/>
            <person name="Tekaia F."/>
            <person name="Leh-Louis V."/>
            <person name="Despons L."/>
            <person name="Khanna V."/>
            <person name="Aury J-M."/>
            <person name="Barbe V."/>
            <person name="Couloux A."/>
            <person name="Labadie K."/>
            <person name="Pelletier E."/>
            <person name="Souciet J-L."/>
            <person name="Boekhout T."/>
            <person name="Gabaldon T."/>
            <person name="Wincker P."/>
            <person name="Dujon B."/>
        </authorList>
    </citation>
    <scope>NUCLEOTIDE SEQUENCE</scope>
    <source>
        <strain evidence="13">CBS 1993</strain>
    </source>
</reference>
<dbReference type="EMBL" id="HG793125">
    <property type="protein sequence ID" value="CDK24127.1"/>
    <property type="molecule type" value="Genomic_DNA"/>
</dbReference>
<dbReference type="Proteomes" id="UP000019384">
    <property type="component" value="Unassembled WGS sequence"/>
</dbReference>
<feature type="coiled-coil region" evidence="10">
    <location>
        <begin position="91"/>
        <end position="118"/>
    </location>
</feature>
<keyword evidence="8" id="KW-0333">Golgi apparatus</keyword>
<evidence type="ECO:0000313" key="13">
    <source>
        <dbReference type="EMBL" id="CDK24127.1"/>
    </source>
</evidence>
<dbReference type="Pfam" id="PF11051">
    <property type="entry name" value="Mannosyl_trans3"/>
    <property type="match status" value="1"/>
</dbReference>
<organism evidence="13 14">
    <name type="scientific">Kuraishia capsulata CBS 1993</name>
    <dbReference type="NCBI Taxonomy" id="1382522"/>
    <lineage>
        <taxon>Eukaryota</taxon>
        <taxon>Fungi</taxon>
        <taxon>Dikarya</taxon>
        <taxon>Ascomycota</taxon>
        <taxon>Saccharomycotina</taxon>
        <taxon>Pichiomycetes</taxon>
        <taxon>Pichiales</taxon>
        <taxon>Pichiaceae</taxon>
        <taxon>Kuraishia</taxon>
    </lineage>
</organism>
<dbReference type="HOGENOM" id="CLU_013298_1_2_1"/>
<evidence type="ECO:0000256" key="12">
    <source>
        <dbReference type="SAM" id="Phobius"/>
    </source>
</evidence>
<dbReference type="InterPro" id="IPR022751">
    <property type="entry name" value="Alpha_mannosyltransferase"/>
</dbReference>
<keyword evidence="10" id="KW-0175">Coiled coil</keyword>
<dbReference type="GO" id="GO:0000139">
    <property type="term" value="C:Golgi membrane"/>
    <property type="evidence" value="ECO:0007669"/>
    <property type="project" value="UniProtKB-SubCell"/>
</dbReference>
<dbReference type="InterPro" id="IPR029044">
    <property type="entry name" value="Nucleotide-diphossugar_trans"/>
</dbReference>
<keyword evidence="9 12" id="KW-0472">Membrane</keyword>
<dbReference type="RefSeq" id="XP_022456145.1">
    <property type="nucleotide sequence ID" value="XM_022604592.1"/>
</dbReference>
<dbReference type="STRING" id="1382522.W6MIF1"/>
<evidence type="ECO:0000256" key="10">
    <source>
        <dbReference type="SAM" id="Coils"/>
    </source>
</evidence>
<evidence type="ECO:0000313" key="14">
    <source>
        <dbReference type="Proteomes" id="UP000019384"/>
    </source>
</evidence>
<keyword evidence="4" id="KW-0808">Transferase</keyword>
<name>W6MIF1_9ASCO</name>
<sequence>MTRFKPSPISRSKLLNHFPRLSRNLLLAIGVLCIVAYVWHDGQGTVPANVAAVVYSKQSSASEPTVGGDIQAKVGQINDLLIDQDLSVIEKELANGDLEKVKEKVGKLKENRQDAKSLNARGGSRTQEDLMIKLDALLDAKLAALKESLSPTEIKIRSDSDTILKAQIKPRLQTLVADLAVTESMPTIQKFYINLVKVMLESEPLTKLHKRKYGLSNDKVFTVPMDRDYTGPMLTEAFLDDCLKFPKDFIEEMKNSHSKFVNDMPKSYPDEMYSGSGIVINGGREFSWLALLSIKMMRDNGGTLPVEVVMPYPEDYEPELCEEILPGLNAKCIQLADLFGEKLLKKLDFKKYQYKALVLLATSFENVLLLDSDNIPLSPLTEDMFEKEPFKSNGLVLWPDYWRRFTSPKFYDIAGIKVDDYPDRAGIDQYENLREYLPRSYSAKEELPLHDRKGAIPDPSTESGQLMISKKQHFKTLMLSFYYNFYGPDQFYPLLTQSRPGEGDKETFASAATVFNLPFYTVHQRVMANGYWGDDGFHGSGMMQFDPITDYASVQTYLAKMKAGELGTWTDSRLYNFINSKPKTPLFMHANFPKLEPFSMIKNGDLKNKMGERVKMFTAYDFMPPAFERHIWETMDLYFCQEQLPFKYIKTNFPESVDKRKEECAEIQEHLKFLTEFESDWLLENAQKKLNGESINRLLADAKEEEPVQKAKAQGAQADAEPEA</sequence>
<dbReference type="OrthoDB" id="4484309at2759"/>
<evidence type="ECO:0000256" key="5">
    <source>
        <dbReference type="ARBA" id="ARBA00022692"/>
    </source>
</evidence>
<dbReference type="SUPFAM" id="SSF53448">
    <property type="entry name" value="Nucleotide-diphospho-sugar transferases"/>
    <property type="match status" value="1"/>
</dbReference>
<comment type="similarity">
    <text evidence="3">Belongs to the MNN1/MNT family.</text>
</comment>